<evidence type="ECO:0000313" key="2">
    <source>
        <dbReference type="EMBL" id="CAD8194211.1"/>
    </source>
</evidence>
<gene>
    <name evidence="2" type="ORF">POCTA_138.1.T1060117</name>
</gene>
<dbReference type="EMBL" id="CAJJDP010000106">
    <property type="protein sequence ID" value="CAD8194211.1"/>
    <property type="molecule type" value="Genomic_DNA"/>
</dbReference>
<feature type="transmembrane region" description="Helical" evidence="1">
    <location>
        <begin position="217"/>
        <end position="234"/>
    </location>
</feature>
<evidence type="ECO:0000256" key="1">
    <source>
        <dbReference type="SAM" id="Phobius"/>
    </source>
</evidence>
<sequence length="433" mass="51595">MQQLCLQISEQTLIPSIVIIALLSLISVGLLFQTYKLRNWNPIQELSPLLTIFQGLSLYLFIVLTLLAIVHDGQNNFHTTKVIMIFQNFFRGLFVYITVFKSLRVTLAFHLNIKSSKLLKFLCTNIFRYQFRILIVALLMTSAFWSGIYYIVILYNQKTNYSDQDHISDLIQYENINIVEAINNTLEILLCMLIIYWNQKIFIPQFDTLQKFVNKPLSIYAIWLYINTFISYFINEMDCKIQNGPIELPFPLIIMVFSQILRSMVEFYYIVYIPIQQSTLIRLPLIPSIILDNFQLFMRIPLCSSVFYEFLQQPIYSPNFNSKERRVNHSLSLEYSDSLQVLKVWMAYQMKLENGIEDEHFTLFLNLEKQQNETLFDFNYQPQIQVRLEKHLMQLFEEYQNTFSYYNMKKLFHCLDNATKNFYEMNIIQNFLN</sequence>
<feature type="transmembrane region" description="Helical" evidence="1">
    <location>
        <begin position="176"/>
        <end position="197"/>
    </location>
</feature>
<feature type="transmembrane region" description="Helical" evidence="1">
    <location>
        <begin position="92"/>
        <end position="113"/>
    </location>
</feature>
<keyword evidence="1" id="KW-0812">Transmembrane</keyword>
<organism evidence="2 3">
    <name type="scientific">Paramecium octaurelia</name>
    <dbReference type="NCBI Taxonomy" id="43137"/>
    <lineage>
        <taxon>Eukaryota</taxon>
        <taxon>Sar</taxon>
        <taxon>Alveolata</taxon>
        <taxon>Ciliophora</taxon>
        <taxon>Intramacronucleata</taxon>
        <taxon>Oligohymenophorea</taxon>
        <taxon>Peniculida</taxon>
        <taxon>Parameciidae</taxon>
        <taxon>Paramecium</taxon>
    </lineage>
</organism>
<feature type="transmembrane region" description="Helical" evidence="1">
    <location>
        <begin position="52"/>
        <end position="71"/>
    </location>
</feature>
<protein>
    <submittedName>
        <fullName evidence="2">Uncharacterized protein</fullName>
    </submittedName>
</protein>
<dbReference type="AlphaFoldDB" id="A0A8S1X008"/>
<proteinExistence type="predicted"/>
<keyword evidence="1" id="KW-0472">Membrane</keyword>
<dbReference type="OrthoDB" id="295207at2759"/>
<comment type="caution">
    <text evidence="2">The sequence shown here is derived from an EMBL/GenBank/DDBJ whole genome shotgun (WGS) entry which is preliminary data.</text>
</comment>
<name>A0A8S1X008_PAROT</name>
<evidence type="ECO:0000313" key="3">
    <source>
        <dbReference type="Proteomes" id="UP000683925"/>
    </source>
</evidence>
<feature type="transmembrane region" description="Helical" evidence="1">
    <location>
        <begin position="133"/>
        <end position="155"/>
    </location>
</feature>
<keyword evidence="3" id="KW-1185">Reference proteome</keyword>
<dbReference type="OMA" id="INEMDCK"/>
<accession>A0A8S1X008</accession>
<keyword evidence="1" id="KW-1133">Transmembrane helix</keyword>
<dbReference type="Proteomes" id="UP000683925">
    <property type="component" value="Unassembled WGS sequence"/>
</dbReference>
<feature type="transmembrane region" description="Helical" evidence="1">
    <location>
        <begin position="12"/>
        <end position="32"/>
    </location>
</feature>
<reference evidence="2" key="1">
    <citation type="submission" date="2021-01" db="EMBL/GenBank/DDBJ databases">
        <authorList>
            <consortium name="Genoscope - CEA"/>
            <person name="William W."/>
        </authorList>
    </citation>
    <scope>NUCLEOTIDE SEQUENCE</scope>
</reference>